<dbReference type="Pfam" id="PF01177">
    <property type="entry name" value="Asp_Glu_race"/>
    <property type="match status" value="1"/>
</dbReference>
<dbReference type="PROSITE" id="PS00923">
    <property type="entry name" value="ASP_GLU_RACEMASE_1"/>
    <property type="match status" value="1"/>
</dbReference>
<evidence type="ECO:0000256" key="8">
    <source>
        <dbReference type="SAM" id="MobiDB-lite"/>
    </source>
</evidence>
<feature type="binding site" evidence="7">
    <location>
        <begin position="100"/>
        <end position="101"/>
    </location>
    <ligand>
        <name>substrate</name>
    </ligand>
</feature>
<dbReference type="EC" id="5.1.1.3" evidence="2 7"/>
<evidence type="ECO:0000313" key="9">
    <source>
        <dbReference type="EMBL" id="PZD74653.1"/>
    </source>
</evidence>
<dbReference type="PROSITE" id="PS00924">
    <property type="entry name" value="ASP_GLU_RACEMASE_2"/>
    <property type="match status" value="1"/>
</dbReference>
<evidence type="ECO:0000256" key="5">
    <source>
        <dbReference type="ARBA" id="ARBA00023235"/>
    </source>
</evidence>
<dbReference type="UniPathway" id="UPA00219"/>
<keyword evidence="6 7" id="KW-0961">Cell wall biogenesis/degradation</keyword>
<comment type="similarity">
    <text evidence="7">Belongs to the aspartate/glutamate racemases family.</text>
</comment>
<protein>
    <recommendedName>
        <fullName evidence="2 7">Glutamate racemase</fullName>
        <ecNumber evidence="2 7">5.1.1.3</ecNumber>
    </recommendedName>
</protein>
<evidence type="ECO:0000256" key="1">
    <source>
        <dbReference type="ARBA" id="ARBA00001602"/>
    </source>
</evidence>
<evidence type="ECO:0000256" key="7">
    <source>
        <dbReference type="HAMAP-Rule" id="MF_00258"/>
    </source>
</evidence>
<feature type="binding site" evidence="7">
    <location>
        <begin position="36"/>
        <end position="37"/>
    </location>
    <ligand>
        <name>substrate</name>
    </ligand>
</feature>
<proteinExistence type="inferred from homology"/>
<dbReference type="InterPro" id="IPR033134">
    <property type="entry name" value="Asp/Glu_racemase_AS_2"/>
</dbReference>
<comment type="function">
    <text evidence="7">Provides the (R)-glutamate required for cell wall biosynthesis.</text>
</comment>
<dbReference type="NCBIfam" id="TIGR00067">
    <property type="entry name" value="glut_race"/>
    <property type="match status" value="1"/>
</dbReference>
<dbReference type="GO" id="GO:0071555">
    <property type="term" value="P:cell wall organization"/>
    <property type="evidence" value="ECO:0007669"/>
    <property type="project" value="UniProtKB-KW"/>
</dbReference>
<keyword evidence="5 7" id="KW-0413">Isomerase</keyword>
<dbReference type="GO" id="GO:0009252">
    <property type="term" value="P:peptidoglycan biosynthetic process"/>
    <property type="evidence" value="ECO:0007669"/>
    <property type="project" value="UniProtKB-UniRule"/>
</dbReference>
<comment type="caution">
    <text evidence="9">The sequence shown here is derived from an EMBL/GenBank/DDBJ whole genome shotgun (WGS) entry which is preliminary data.</text>
</comment>
<dbReference type="EMBL" id="PQWO01000002">
    <property type="protein sequence ID" value="PZD74653.1"/>
    <property type="molecule type" value="Genomic_DNA"/>
</dbReference>
<feature type="binding site" evidence="7">
    <location>
        <begin position="209"/>
        <end position="210"/>
    </location>
    <ligand>
        <name>substrate</name>
    </ligand>
</feature>
<gene>
    <name evidence="9" type="primary">murI_1</name>
    <name evidence="7" type="synonym">murI</name>
    <name evidence="9" type="ORF">C1752_00646</name>
</gene>
<dbReference type="Gene3D" id="3.40.50.1860">
    <property type="match status" value="2"/>
</dbReference>
<dbReference type="PANTHER" id="PTHR21198:SF2">
    <property type="entry name" value="GLUTAMATE RACEMASE"/>
    <property type="match status" value="1"/>
</dbReference>
<dbReference type="PANTHER" id="PTHR21198">
    <property type="entry name" value="GLUTAMATE RACEMASE"/>
    <property type="match status" value="1"/>
</dbReference>
<comment type="catalytic activity">
    <reaction evidence="1 7">
        <text>L-glutamate = D-glutamate</text>
        <dbReference type="Rhea" id="RHEA:12813"/>
        <dbReference type="ChEBI" id="CHEBI:29985"/>
        <dbReference type="ChEBI" id="CHEBI:29986"/>
        <dbReference type="EC" id="5.1.1.3"/>
    </reaction>
</comment>
<evidence type="ECO:0000313" key="10">
    <source>
        <dbReference type="Proteomes" id="UP000248857"/>
    </source>
</evidence>
<evidence type="ECO:0000256" key="2">
    <source>
        <dbReference type="ARBA" id="ARBA00013090"/>
    </source>
</evidence>
<evidence type="ECO:0000256" key="6">
    <source>
        <dbReference type="ARBA" id="ARBA00023316"/>
    </source>
</evidence>
<feature type="region of interest" description="Disordered" evidence="8">
    <location>
        <begin position="1"/>
        <end position="33"/>
    </location>
</feature>
<accession>A0A2W1JMU5</accession>
<dbReference type="Proteomes" id="UP000248857">
    <property type="component" value="Unassembled WGS sequence"/>
</dbReference>
<keyword evidence="10" id="KW-1185">Reference proteome</keyword>
<dbReference type="InterPro" id="IPR001920">
    <property type="entry name" value="Asp/Glu_race"/>
</dbReference>
<organism evidence="9 10">
    <name type="scientific">Acaryochloris thomasi RCC1774</name>
    <dbReference type="NCBI Taxonomy" id="1764569"/>
    <lineage>
        <taxon>Bacteria</taxon>
        <taxon>Bacillati</taxon>
        <taxon>Cyanobacteriota</taxon>
        <taxon>Cyanophyceae</taxon>
        <taxon>Acaryochloridales</taxon>
        <taxon>Acaryochloridaceae</taxon>
        <taxon>Acaryochloris</taxon>
        <taxon>Acaryochloris thomasi</taxon>
    </lineage>
</organism>
<dbReference type="HAMAP" id="MF_00258">
    <property type="entry name" value="Glu_racemase"/>
    <property type="match status" value="1"/>
</dbReference>
<feature type="compositionally biased region" description="Basic and acidic residues" evidence="8">
    <location>
        <begin position="1"/>
        <end position="12"/>
    </location>
</feature>
<dbReference type="InterPro" id="IPR004391">
    <property type="entry name" value="Glu_race"/>
</dbReference>
<dbReference type="GO" id="GO:0008360">
    <property type="term" value="P:regulation of cell shape"/>
    <property type="evidence" value="ECO:0007669"/>
    <property type="project" value="UniProtKB-KW"/>
</dbReference>
<feature type="active site" description="Proton donor/acceptor" evidence="7">
    <location>
        <position position="208"/>
    </location>
</feature>
<feature type="active site" description="Proton donor/acceptor" evidence="7">
    <location>
        <position position="99"/>
    </location>
</feature>
<dbReference type="InterPro" id="IPR015942">
    <property type="entry name" value="Asp/Glu/hydantoin_racemase"/>
</dbReference>
<keyword evidence="4 7" id="KW-0573">Peptidoglycan synthesis</keyword>
<dbReference type="SUPFAM" id="SSF53681">
    <property type="entry name" value="Aspartate/glutamate racemase"/>
    <property type="match status" value="2"/>
</dbReference>
<dbReference type="InterPro" id="IPR018187">
    <property type="entry name" value="Asp/Glu_racemase_AS_1"/>
</dbReference>
<keyword evidence="3 7" id="KW-0133">Cell shape</keyword>
<evidence type="ECO:0000256" key="4">
    <source>
        <dbReference type="ARBA" id="ARBA00022984"/>
    </source>
</evidence>
<dbReference type="GO" id="GO:0008881">
    <property type="term" value="F:glutamate racemase activity"/>
    <property type="evidence" value="ECO:0007669"/>
    <property type="project" value="UniProtKB-UniRule"/>
</dbReference>
<feature type="binding site" evidence="7">
    <location>
        <begin position="68"/>
        <end position="69"/>
    </location>
    <ligand>
        <name>substrate</name>
    </ligand>
</feature>
<name>A0A2W1JMU5_9CYAN</name>
<reference evidence="9 10" key="1">
    <citation type="journal article" date="2018" name="Sci. Rep.">
        <title>A novel species of the marine cyanobacterium Acaryochloris with a unique pigment content and lifestyle.</title>
        <authorList>
            <person name="Partensky F."/>
            <person name="Six C."/>
            <person name="Ratin M."/>
            <person name="Garczarek L."/>
            <person name="Vaulot D."/>
            <person name="Probert I."/>
            <person name="Calteau A."/>
            <person name="Gourvil P."/>
            <person name="Marie D."/>
            <person name="Grebert T."/>
            <person name="Bouchier C."/>
            <person name="Le Panse S."/>
            <person name="Gachenot M."/>
            <person name="Rodriguez F."/>
            <person name="Garrido J.L."/>
        </authorList>
    </citation>
    <scope>NUCLEOTIDE SEQUENCE [LARGE SCALE GENOMIC DNA]</scope>
    <source>
        <strain evidence="9 10">RCC1774</strain>
    </source>
</reference>
<comment type="pathway">
    <text evidence="7">Cell wall biogenesis; peptidoglycan biosynthesis.</text>
</comment>
<dbReference type="AlphaFoldDB" id="A0A2W1JMU5"/>
<evidence type="ECO:0000256" key="3">
    <source>
        <dbReference type="ARBA" id="ARBA00022960"/>
    </source>
</evidence>
<sequence>MAFLSKDGRSTRVSEGLSQPHRGRKSRQQLPIGVFDSGSGGLTVLKELQAQLPRESFLYFGDTANVPYGTQPQANILGYSRQILDWMTQYPVKMAIMACNTSSALALDAVRSEFSIPILGIILPGARAAAVQGKRIGVIATPATVASDSYQRAILEKNPQAEVFQVACPEFVPLIEGNLIHEPATLEIVRQRLQPLLEAQIDTLVYGCTHYPHLAPVIEELLPKSVHIVNPAVRMAAATAQELSILQLHTSRRPQRPRFFVSGCPKQFADLSKQWLGRRPWVDQVIFADGPETTPEISTADATAEKIVL</sequence>
<dbReference type="FunFam" id="3.40.50.1860:FF:000001">
    <property type="entry name" value="Glutamate racemase"/>
    <property type="match status" value="1"/>
</dbReference>